<evidence type="ECO:0000256" key="5">
    <source>
        <dbReference type="ARBA" id="ARBA00022519"/>
    </source>
</evidence>
<dbReference type="SUPFAM" id="SSF143865">
    <property type="entry name" value="CorA soluble domain-like"/>
    <property type="match status" value="1"/>
</dbReference>
<feature type="transmembrane region" description="Helical" evidence="12">
    <location>
        <begin position="312"/>
        <end position="333"/>
    </location>
</feature>
<dbReference type="InterPro" id="IPR045861">
    <property type="entry name" value="CorA_cytoplasmic_dom"/>
</dbReference>
<evidence type="ECO:0000256" key="9">
    <source>
        <dbReference type="ARBA" id="ARBA00023065"/>
    </source>
</evidence>
<evidence type="ECO:0000256" key="2">
    <source>
        <dbReference type="ARBA" id="ARBA00009765"/>
    </source>
</evidence>
<dbReference type="PANTHER" id="PTHR46494">
    <property type="entry name" value="CORA FAMILY METAL ION TRANSPORTER (EUROFUNG)"/>
    <property type="match status" value="1"/>
</dbReference>
<protein>
    <submittedName>
        <fullName evidence="13">Magnesium transporter CorA</fullName>
    </submittedName>
</protein>
<keyword evidence="6 12" id="KW-0812">Transmembrane</keyword>
<keyword evidence="11" id="KW-0175">Coiled coil</keyword>
<keyword evidence="14" id="KW-1185">Reference proteome</keyword>
<evidence type="ECO:0000313" key="13">
    <source>
        <dbReference type="EMBL" id="PIM55071.1"/>
    </source>
</evidence>
<dbReference type="GO" id="GO:0050897">
    <property type="term" value="F:cobalt ion binding"/>
    <property type="evidence" value="ECO:0007669"/>
    <property type="project" value="TreeGrafter"/>
</dbReference>
<dbReference type="PANTHER" id="PTHR46494:SF3">
    <property type="entry name" value="ZINC TRANSPORT PROTEIN ZNTB"/>
    <property type="match status" value="1"/>
</dbReference>
<evidence type="ECO:0000256" key="12">
    <source>
        <dbReference type="SAM" id="Phobius"/>
    </source>
</evidence>
<comment type="similarity">
    <text evidence="2">Belongs to the CorA metal ion transporter (MIT) (TC 1.A.35) family.</text>
</comment>
<keyword evidence="9" id="KW-0406">Ion transport</keyword>
<proteinExistence type="inferred from homology"/>
<gene>
    <name evidence="13" type="ORF">CS062_00625</name>
</gene>
<keyword evidence="5" id="KW-0997">Cell inner membrane</keyword>
<feature type="transmembrane region" description="Helical" evidence="12">
    <location>
        <begin position="278"/>
        <end position="300"/>
    </location>
</feature>
<dbReference type="SUPFAM" id="SSF144083">
    <property type="entry name" value="Magnesium transport protein CorA, transmembrane region"/>
    <property type="match status" value="1"/>
</dbReference>
<keyword evidence="4" id="KW-1003">Cell membrane</keyword>
<dbReference type="AlphaFoldDB" id="A0A2G9CF63"/>
<evidence type="ECO:0000256" key="1">
    <source>
        <dbReference type="ARBA" id="ARBA00004651"/>
    </source>
</evidence>
<organism evidence="13 14">
    <name type="scientific">Roseateles chitinivorans</name>
    <dbReference type="NCBI Taxonomy" id="2917965"/>
    <lineage>
        <taxon>Bacteria</taxon>
        <taxon>Pseudomonadati</taxon>
        <taxon>Pseudomonadota</taxon>
        <taxon>Betaproteobacteria</taxon>
        <taxon>Burkholderiales</taxon>
        <taxon>Sphaerotilaceae</taxon>
        <taxon>Roseateles</taxon>
    </lineage>
</organism>
<reference evidence="13 14" key="1">
    <citation type="submission" date="2017-11" db="EMBL/GenBank/DDBJ databases">
        <title>Draft genome sequence of Mitsuaria sp. HWN-4.</title>
        <authorList>
            <person name="Gundlapally S.R."/>
        </authorList>
    </citation>
    <scope>NUCLEOTIDE SEQUENCE [LARGE SCALE GENOMIC DNA]</scope>
    <source>
        <strain evidence="13 14">HWN-4</strain>
    </source>
</reference>
<keyword evidence="8 12" id="KW-1133">Transmembrane helix</keyword>
<keyword evidence="10 12" id="KW-0472">Membrane</keyword>
<dbReference type="GO" id="GO:0015087">
    <property type="term" value="F:cobalt ion transmembrane transporter activity"/>
    <property type="evidence" value="ECO:0007669"/>
    <property type="project" value="TreeGrafter"/>
</dbReference>
<comment type="subcellular location">
    <subcellularLocation>
        <location evidence="1">Cell membrane</location>
        <topology evidence="1">Multi-pass membrane protein</topology>
    </subcellularLocation>
</comment>
<comment type="caution">
    <text evidence="13">The sequence shown here is derived from an EMBL/GenBank/DDBJ whole genome shotgun (WGS) entry which is preliminary data.</text>
</comment>
<dbReference type="InterPro" id="IPR002523">
    <property type="entry name" value="MgTranspt_CorA/ZnTranspt_ZntB"/>
</dbReference>
<feature type="coiled-coil region" evidence="11">
    <location>
        <begin position="238"/>
        <end position="265"/>
    </location>
</feature>
<dbReference type="GO" id="GO:0015095">
    <property type="term" value="F:magnesium ion transmembrane transporter activity"/>
    <property type="evidence" value="ECO:0007669"/>
    <property type="project" value="TreeGrafter"/>
</dbReference>
<dbReference type="GO" id="GO:0005886">
    <property type="term" value="C:plasma membrane"/>
    <property type="evidence" value="ECO:0007669"/>
    <property type="project" value="UniProtKB-SubCell"/>
</dbReference>
<keyword evidence="3" id="KW-0813">Transport</keyword>
<evidence type="ECO:0000256" key="3">
    <source>
        <dbReference type="ARBA" id="ARBA00022448"/>
    </source>
</evidence>
<evidence type="ECO:0000256" key="10">
    <source>
        <dbReference type="ARBA" id="ARBA00023136"/>
    </source>
</evidence>
<evidence type="ECO:0000256" key="4">
    <source>
        <dbReference type="ARBA" id="ARBA00022475"/>
    </source>
</evidence>
<dbReference type="InterPro" id="IPR045863">
    <property type="entry name" value="CorA_TM1_TM2"/>
</dbReference>
<dbReference type="Gene3D" id="1.20.58.340">
    <property type="entry name" value="Magnesium transport protein CorA, transmembrane region"/>
    <property type="match status" value="2"/>
</dbReference>
<sequence>MPSPLGLAAPYGGDEHGLICGFWIHPERPTEALPTLAQAQARLARPEGGFLWLHLNLAHAGALPWLRRNAALAESFDEAQQQGSRSSRIERVGEHLFAVLNDVTFDFAFDVGDVSTLWMQVSEHLVLSVRRAPLRSVDRLRMAIKRGDRPRSSVALLDHLLRDQADELQRIVRQATERVDDIEDALLAGRHAGHESEVAALRRLMVRLQRLLAPEPSALLRMLSNPPDWVAEQDKQQLQQASEEFALVLRDIQALQERIRAVQDETSARVAQENNQTLYVLTMVTVLALPINLISGLFGMNVGGLPLLEHKHGFWVVVGLIVVLTGLVTVLLLKATGRRK</sequence>
<dbReference type="Pfam" id="PF01544">
    <property type="entry name" value="CorA"/>
    <property type="match status" value="1"/>
</dbReference>
<dbReference type="GO" id="GO:0000287">
    <property type="term" value="F:magnesium ion binding"/>
    <property type="evidence" value="ECO:0007669"/>
    <property type="project" value="TreeGrafter"/>
</dbReference>
<accession>A0A2G9CF63</accession>
<keyword evidence="7" id="KW-0862">Zinc</keyword>
<evidence type="ECO:0000256" key="7">
    <source>
        <dbReference type="ARBA" id="ARBA00022833"/>
    </source>
</evidence>
<name>A0A2G9CF63_9BURK</name>
<dbReference type="Proteomes" id="UP000231501">
    <property type="component" value="Unassembled WGS sequence"/>
</dbReference>
<dbReference type="OrthoDB" id="9803484at2"/>
<dbReference type="CDD" id="cd12834">
    <property type="entry name" value="ZntB_u1"/>
    <property type="match status" value="1"/>
</dbReference>
<evidence type="ECO:0000256" key="11">
    <source>
        <dbReference type="SAM" id="Coils"/>
    </source>
</evidence>
<evidence type="ECO:0000256" key="6">
    <source>
        <dbReference type="ARBA" id="ARBA00022692"/>
    </source>
</evidence>
<dbReference type="Gene3D" id="3.30.460.20">
    <property type="entry name" value="CorA soluble domain-like"/>
    <property type="match status" value="1"/>
</dbReference>
<evidence type="ECO:0000256" key="8">
    <source>
        <dbReference type="ARBA" id="ARBA00022989"/>
    </source>
</evidence>
<evidence type="ECO:0000313" key="14">
    <source>
        <dbReference type="Proteomes" id="UP000231501"/>
    </source>
</evidence>
<dbReference type="EMBL" id="PEOG01000005">
    <property type="protein sequence ID" value="PIM55071.1"/>
    <property type="molecule type" value="Genomic_DNA"/>
</dbReference>